<feature type="region of interest" description="Disordered" evidence="1">
    <location>
        <begin position="282"/>
        <end position="324"/>
    </location>
</feature>
<evidence type="ECO:0000256" key="2">
    <source>
        <dbReference type="SAM" id="Phobius"/>
    </source>
</evidence>
<evidence type="ECO:0000256" key="3">
    <source>
        <dbReference type="SAM" id="SignalP"/>
    </source>
</evidence>
<name>A0A8K0UH14_9AGAR</name>
<dbReference type="AlphaFoldDB" id="A0A8K0UH14"/>
<feature type="chain" id="PRO_5035453577" evidence="3">
    <location>
        <begin position="31"/>
        <end position="324"/>
    </location>
</feature>
<keyword evidence="5" id="KW-1185">Reference proteome</keyword>
<dbReference type="Proteomes" id="UP000813824">
    <property type="component" value="Unassembled WGS sequence"/>
</dbReference>
<keyword evidence="2" id="KW-0812">Transmembrane</keyword>
<dbReference type="Gene3D" id="2.60.120.260">
    <property type="entry name" value="Galactose-binding domain-like"/>
    <property type="match status" value="1"/>
</dbReference>
<keyword evidence="3" id="KW-0732">Signal</keyword>
<sequence length="324" mass="35670">MRPLRSYGFTTLLVGIFTLCVWLQTPPALAALVNVTVDDDGADAITQSRIVYTPPDIWNKGQDCQGCLAHPDSSYLNTWHDGTFKPTTPNLLLFASFQFEGSALYVYCILAPDEPRLLSASDMTFFIDDEQVGTFVQIPTQVTQYTRDVLVYSNTTLPYGKHTFMLQNGHKDSKVGTLTMLDYLVYTHDNGTSTAPPFNPTDDKSNSKLTIIIPAIACVITIGLVVAGIFWWRSRRSRRRRRQGRVDLIQFDPEPVSYTSPVPPITSGRPFGAGFTSDSKRGLEAAVSVEDPSEVDVMMAGSSRGASSSAVGTHTEQPPPMYEP</sequence>
<feature type="signal peptide" evidence="3">
    <location>
        <begin position="1"/>
        <end position="30"/>
    </location>
</feature>
<gene>
    <name evidence="4" type="ORF">BXZ70DRAFT_956127</name>
</gene>
<dbReference type="EMBL" id="JAEVFJ010000042">
    <property type="protein sequence ID" value="KAH8086597.1"/>
    <property type="molecule type" value="Genomic_DNA"/>
</dbReference>
<keyword evidence="2" id="KW-0472">Membrane</keyword>
<feature type="compositionally biased region" description="Low complexity" evidence="1">
    <location>
        <begin position="300"/>
        <end position="312"/>
    </location>
</feature>
<dbReference type="OrthoDB" id="2758521at2759"/>
<organism evidence="4 5">
    <name type="scientific">Cristinia sonorae</name>
    <dbReference type="NCBI Taxonomy" id="1940300"/>
    <lineage>
        <taxon>Eukaryota</taxon>
        <taxon>Fungi</taxon>
        <taxon>Dikarya</taxon>
        <taxon>Basidiomycota</taxon>
        <taxon>Agaricomycotina</taxon>
        <taxon>Agaricomycetes</taxon>
        <taxon>Agaricomycetidae</taxon>
        <taxon>Agaricales</taxon>
        <taxon>Pleurotineae</taxon>
        <taxon>Stephanosporaceae</taxon>
        <taxon>Cristinia</taxon>
    </lineage>
</organism>
<proteinExistence type="predicted"/>
<evidence type="ECO:0000313" key="4">
    <source>
        <dbReference type="EMBL" id="KAH8086597.1"/>
    </source>
</evidence>
<accession>A0A8K0UH14</accession>
<protein>
    <submittedName>
        <fullName evidence="4">Uncharacterized protein</fullName>
    </submittedName>
</protein>
<feature type="transmembrane region" description="Helical" evidence="2">
    <location>
        <begin position="211"/>
        <end position="232"/>
    </location>
</feature>
<evidence type="ECO:0000256" key="1">
    <source>
        <dbReference type="SAM" id="MobiDB-lite"/>
    </source>
</evidence>
<reference evidence="4" key="1">
    <citation type="journal article" date="2021" name="New Phytol.">
        <title>Evolutionary innovations through gain and loss of genes in the ectomycorrhizal Boletales.</title>
        <authorList>
            <person name="Wu G."/>
            <person name="Miyauchi S."/>
            <person name="Morin E."/>
            <person name="Kuo A."/>
            <person name="Drula E."/>
            <person name="Varga T."/>
            <person name="Kohler A."/>
            <person name="Feng B."/>
            <person name="Cao Y."/>
            <person name="Lipzen A."/>
            <person name="Daum C."/>
            <person name="Hundley H."/>
            <person name="Pangilinan J."/>
            <person name="Johnson J."/>
            <person name="Barry K."/>
            <person name="LaButti K."/>
            <person name="Ng V."/>
            <person name="Ahrendt S."/>
            <person name="Min B."/>
            <person name="Choi I.G."/>
            <person name="Park H."/>
            <person name="Plett J.M."/>
            <person name="Magnuson J."/>
            <person name="Spatafora J.W."/>
            <person name="Nagy L.G."/>
            <person name="Henrissat B."/>
            <person name="Grigoriev I.V."/>
            <person name="Yang Z.L."/>
            <person name="Xu J."/>
            <person name="Martin F.M."/>
        </authorList>
    </citation>
    <scope>NUCLEOTIDE SEQUENCE</scope>
    <source>
        <strain evidence="4">KKN 215</strain>
    </source>
</reference>
<keyword evidence="2" id="KW-1133">Transmembrane helix</keyword>
<evidence type="ECO:0000313" key="5">
    <source>
        <dbReference type="Proteomes" id="UP000813824"/>
    </source>
</evidence>
<comment type="caution">
    <text evidence="4">The sequence shown here is derived from an EMBL/GenBank/DDBJ whole genome shotgun (WGS) entry which is preliminary data.</text>
</comment>